<accession>A0A1G2BSE1</accession>
<dbReference type="AlphaFoldDB" id="A0A1G2BSE1"/>
<dbReference type="InterPro" id="IPR033399">
    <property type="entry name" value="TP_0789-like"/>
</dbReference>
<proteinExistence type="predicted"/>
<protein>
    <recommendedName>
        <fullName evidence="1">Uncharacterized protein TP-0789 domain-containing protein</fullName>
    </recommendedName>
</protein>
<dbReference type="Gene3D" id="2.50.20.10">
    <property type="entry name" value="Lipoprotein localisation LolA/LolB/LppX"/>
    <property type="match status" value="1"/>
</dbReference>
<gene>
    <name evidence="2" type="ORF">A3H70_02035</name>
</gene>
<dbReference type="Pfam" id="PF17131">
    <property type="entry name" value="LolA_like"/>
    <property type="match status" value="1"/>
</dbReference>
<evidence type="ECO:0000259" key="1">
    <source>
        <dbReference type="Pfam" id="PF17131"/>
    </source>
</evidence>
<dbReference type="CDD" id="cd16329">
    <property type="entry name" value="LolA_like"/>
    <property type="match status" value="1"/>
</dbReference>
<organism evidence="2 3">
    <name type="scientific">Candidatus Komeilibacteria bacterium RIFCSPLOWO2_02_FULL_48_11</name>
    <dbReference type="NCBI Taxonomy" id="1798553"/>
    <lineage>
        <taxon>Bacteria</taxon>
        <taxon>Candidatus Komeiliibacteriota</taxon>
    </lineage>
</organism>
<feature type="domain" description="Uncharacterized protein TP-0789" evidence="1">
    <location>
        <begin position="76"/>
        <end position="260"/>
    </location>
</feature>
<dbReference type="Proteomes" id="UP000178109">
    <property type="component" value="Unassembled WGS sequence"/>
</dbReference>
<reference evidence="2 3" key="1">
    <citation type="journal article" date="2016" name="Nat. Commun.">
        <title>Thousands of microbial genomes shed light on interconnected biogeochemical processes in an aquifer system.</title>
        <authorList>
            <person name="Anantharaman K."/>
            <person name="Brown C.T."/>
            <person name="Hug L.A."/>
            <person name="Sharon I."/>
            <person name="Castelle C.J."/>
            <person name="Probst A.J."/>
            <person name="Thomas B.C."/>
            <person name="Singh A."/>
            <person name="Wilkins M.J."/>
            <person name="Karaoz U."/>
            <person name="Brodie E.L."/>
            <person name="Williams K.H."/>
            <person name="Hubbard S.S."/>
            <person name="Banfield J.F."/>
        </authorList>
    </citation>
    <scope>NUCLEOTIDE SEQUENCE [LARGE SCALE GENOMIC DNA]</scope>
</reference>
<name>A0A1G2BSE1_9BACT</name>
<evidence type="ECO:0000313" key="3">
    <source>
        <dbReference type="Proteomes" id="UP000178109"/>
    </source>
</evidence>
<evidence type="ECO:0000313" key="2">
    <source>
        <dbReference type="EMBL" id="OGY91479.1"/>
    </source>
</evidence>
<dbReference type="STRING" id="1798553.A3H70_02035"/>
<sequence length="268" mass="30071">MKKTILIGLILGWIGTFAGLTANAEENATEILAKFQEAFFYAGSDMKAKVTMELVASGGAKRTRVLTMLRKNDGRNQKYFMFFHEPGDVRGTGFLVWKYPAKDDDRWIFVPAVNMVRRIAARDSRSSFVGSDFTYEDVSGRDIEADNHTLLSEEKLGGADCFVLQSIPKASADFTKKISWIDKKTFLPLKEEYYDAQQTLTRVFTADKIENIGSGGKTYPTVTRRTMKNVKSGHATEVSFANVAYDVGLEGSVFEEKVLQTPPQKWIQ</sequence>
<comment type="caution">
    <text evidence="2">The sequence shown here is derived from an EMBL/GenBank/DDBJ whole genome shotgun (WGS) entry which is preliminary data.</text>
</comment>
<dbReference type="EMBL" id="MHKO01000045">
    <property type="protein sequence ID" value="OGY91479.1"/>
    <property type="molecule type" value="Genomic_DNA"/>
</dbReference>